<comment type="caution">
    <text evidence="1">The sequence shown here is derived from an EMBL/GenBank/DDBJ whole genome shotgun (WGS) entry which is preliminary data.</text>
</comment>
<protein>
    <submittedName>
        <fullName evidence="1">Uncharacterized protein</fullName>
    </submittedName>
</protein>
<proteinExistence type="predicted"/>
<dbReference type="RefSeq" id="WP_190830536.1">
    <property type="nucleotide sequence ID" value="NZ_CAWPPI010000063.1"/>
</dbReference>
<accession>A0A8J7BYF5</accession>
<sequence>MKITGYLVFIFLGKHGGGAVLAIHQLLVTEETLWLRILGKDRRNPPKNKFLG</sequence>
<evidence type="ECO:0000313" key="1">
    <source>
        <dbReference type="EMBL" id="MBD2774033.1"/>
    </source>
</evidence>
<organism evidence="1 2">
    <name type="scientific">Iningainema tapete BLCC-T55</name>
    <dbReference type="NCBI Taxonomy" id="2748662"/>
    <lineage>
        <taxon>Bacteria</taxon>
        <taxon>Bacillati</taxon>
        <taxon>Cyanobacteriota</taxon>
        <taxon>Cyanophyceae</taxon>
        <taxon>Nostocales</taxon>
        <taxon>Scytonemataceae</taxon>
        <taxon>Iningainema tapete</taxon>
    </lineage>
</organism>
<dbReference type="Proteomes" id="UP000629098">
    <property type="component" value="Unassembled WGS sequence"/>
</dbReference>
<name>A0A8J7BYF5_9CYAN</name>
<gene>
    <name evidence="1" type="ORF">ICL16_18630</name>
</gene>
<keyword evidence="2" id="KW-1185">Reference proteome</keyword>
<evidence type="ECO:0000313" key="2">
    <source>
        <dbReference type="Proteomes" id="UP000629098"/>
    </source>
</evidence>
<dbReference type="AlphaFoldDB" id="A0A8J7BYF5"/>
<dbReference type="EMBL" id="JACXAE010000063">
    <property type="protein sequence ID" value="MBD2774033.1"/>
    <property type="molecule type" value="Genomic_DNA"/>
</dbReference>
<reference evidence="1" key="1">
    <citation type="submission" date="2020-09" db="EMBL/GenBank/DDBJ databases">
        <title>Iningainema tapete sp. nov. (Scytonemataceae, Cyanobacteria) from greenhouses in central Florida (USA) produces two types of nodularin with biosynthetic potential for microcystin-LR and anabaenopeptins.</title>
        <authorList>
            <person name="Berthold D.E."/>
            <person name="Lefler F.W."/>
            <person name="Huang I.-S."/>
            <person name="Abdulla H."/>
            <person name="Zimba P.V."/>
            <person name="Laughinghouse H.D. IV."/>
        </authorList>
    </citation>
    <scope>NUCLEOTIDE SEQUENCE</scope>
    <source>
        <strain evidence="1">BLCCT55</strain>
    </source>
</reference>